<keyword evidence="3" id="KW-1185">Reference proteome</keyword>
<evidence type="ECO:0000313" key="3">
    <source>
        <dbReference type="Proteomes" id="UP000198552"/>
    </source>
</evidence>
<dbReference type="InterPro" id="IPR011051">
    <property type="entry name" value="RmlC_Cupin_sf"/>
</dbReference>
<dbReference type="RefSeq" id="WP_091567387.1">
    <property type="nucleotide sequence ID" value="NZ_FNHP01000002.1"/>
</dbReference>
<dbReference type="GO" id="GO:0043565">
    <property type="term" value="F:sequence-specific DNA binding"/>
    <property type="evidence" value="ECO:0007669"/>
    <property type="project" value="InterPro"/>
</dbReference>
<dbReference type="SMART" id="SM00342">
    <property type="entry name" value="HTH_ARAC"/>
    <property type="match status" value="1"/>
</dbReference>
<evidence type="ECO:0000259" key="1">
    <source>
        <dbReference type="PROSITE" id="PS01124"/>
    </source>
</evidence>
<name>A0A1G9QRD4_9BURK</name>
<dbReference type="PANTHER" id="PTHR11019">
    <property type="entry name" value="HTH-TYPE TRANSCRIPTIONAL REGULATOR NIMR"/>
    <property type="match status" value="1"/>
</dbReference>
<dbReference type="Gene3D" id="2.60.120.10">
    <property type="entry name" value="Jelly Rolls"/>
    <property type="match status" value="1"/>
</dbReference>
<dbReference type="PROSITE" id="PS01124">
    <property type="entry name" value="HTH_ARAC_FAMILY_2"/>
    <property type="match status" value="1"/>
</dbReference>
<dbReference type="GO" id="GO:0003700">
    <property type="term" value="F:DNA-binding transcription factor activity"/>
    <property type="evidence" value="ECO:0007669"/>
    <property type="project" value="InterPro"/>
</dbReference>
<evidence type="ECO:0000313" key="2">
    <source>
        <dbReference type="EMBL" id="SDM13411.1"/>
    </source>
</evidence>
<dbReference type="AlphaFoldDB" id="A0A1G9QRD4"/>
<dbReference type="OrthoDB" id="8811403at2"/>
<feature type="domain" description="HTH araC/xylS-type" evidence="1">
    <location>
        <begin position="140"/>
        <end position="237"/>
    </location>
</feature>
<dbReference type="Gene3D" id="1.10.10.60">
    <property type="entry name" value="Homeodomain-like"/>
    <property type="match status" value="1"/>
</dbReference>
<keyword evidence="2" id="KW-0238">DNA-binding</keyword>
<dbReference type="Proteomes" id="UP000198552">
    <property type="component" value="Unassembled WGS sequence"/>
</dbReference>
<reference evidence="3" key="1">
    <citation type="submission" date="2016-10" db="EMBL/GenBank/DDBJ databases">
        <authorList>
            <person name="Varghese N."/>
            <person name="Submissions S."/>
        </authorList>
    </citation>
    <scope>NUCLEOTIDE SEQUENCE [LARGE SCALE GENOMIC DNA]</scope>
    <source>
        <strain evidence="3">EPL6</strain>
    </source>
</reference>
<protein>
    <submittedName>
        <fullName evidence="2">AraC-type DNA-binding protein</fullName>
    </submittedName>
</protein>
<dbReference type="Pfam" id="PF12833">
    <property type="entry name" value="HTH_18"/>
    <property type="match status" value="1"/>
</dbReference>
<accession>A0A1G9QRD4</accession>
<dbReference type="InterPro" id="IPR018060">
    <property type="entry name" value="HTH_AraC"/>
</dbReference>
<dbReference type="EMBL" id="FNHP01000002">
    <property type="protein sequence ID" value="SDM13411.1"/>
    <property type="molecule type" value="Genomic_DNA"/>
</dbReference>
<sequence length="247" mass="26173">MFADVTPLCPTASVRRYGGEHQAHAHDHAQLLFALQGRMELEVAGRSAFVDSSCGLAVPAGAVHAFLARPDTRLFVIDAPPGAGLQRVRRFAVPPAAQALARSLGAAPQPAGAPVRAADACLALLLGAPRVLARRPLDVALLQAAVGRTLREPWPTARMARLYHLSAARFHARWLELTGATPQDWLRARRLDAAAQLLARGRPLAQAALATGYASASALAAALRRERGVGARALRAAQLQKLRLNSA</sequence>
<dbReference type="STRING" id="1527607.SAMN05428957_102506"/>
<dbReference type="InterPro" id="IPR013096">
    <property type="entry name" value="Cupin_2"/>
</dbReference>
<organism evidence="2 3">
    <name type="scientific">Oryzisolibacter propanilivorax</name>
    <dbReference type="NCBI Taxonomy" id="1527607"/>
    <lineage>
        <taxon>Bacteria</taxon>
        <taxon>Pseudomonadati</taxon>
        <taxon>Pseudomonadota</taxon>
        <taxon>Betaproteobacteria</taxon>
        <taxon>Burkholderiales</taxon>
        <taxon>Comamonadaceae</taxon>
        <taxon>Oryzisolibacter</taxon>
    </lineage>
</organism>
<dbReference type="SUPFAM" id="SSF51182">
    <property type="entry name" value="RmlC-like cupins"/>
    <property type="match status" value="1"/>
</dbReference>
<dbReference type="PANTHER" id="PTHR11019:SF199">
    <property type="entry name" value="HTH-TYPE TRANSCRIPTIONAL REGULATOR NIMR"/>
    <property type="match status" value="1"/>
</dbReference>
<dbReference type="Pfam" id="PF07883">
    <property type="entry name" value="Cupin_2"/>
    <property type="match status" value="1"/>
</dbReference>
<proteinExistence type="predicted"/>
<gene>
    <name evidence="2" type="ORF">SAMN05428957_102506</name>
</gene>
<dbReference type="InterPro" id="IPR014710">
    <property type="entry name" value="RmlC-like_jellyroll"/>
</dbReference>